<dbReference type="RefSeq" id="WP_117228971.1">
    <property type="nucleotide sequence ID" value="NZ_CP061725.1"/>
</dbReference>
<evidence type="ECO:0000313" key="5">
    <source>
        <dbReference type="Proteomes" id="UP000262621"/>
    </source>
</evidence>
<sequence>MTAYGTPTVVSWGRLESLLLWVGFPLAGGAAGAGLAARAGWIAGLAWAPAQGLFRLVDGMPDQQALATGAAVGILAGLVFGAVAAADRVAVEVAVDRVRVRHGGKEREFARRDVRMAHLDGKELVLLGPDDEELLRRRSDLPGADLAGAFREHGWPWADEDPHRAAYRLWVPELPGLPPGADALLKARQRALDDDRGDEAGELRTELGRYGVVVRDEGKRQHWRLSRSAAPPE</sequence>
<keyword evidence="5" id="KW-1185">Reference proteome</keyword>
<keyword evidence="1" id="KW-0472">Membrane</keyword>
<dbReference type="EMBL" id="QVFU01000017">
    <property type="protein sequence ID" value="RFS45368.1"/>
    <property type="molecule type" value="Genomic_DNA"/>
</dbReference>
<dbReference type="Proteomes" id="UP000262621">
    <property type="component" value="Unassembled WGS sequence"/>
</dbReference>
<evidence type="ECO:0000259" key="3">
    <source>
        <dbReference type="Pfam" id="PF23494"/>
    </source>
</evidence>
<proteinExistence type="predicted"/>
<reference evidence="4 5" key="1">
    <citation type="submission" date="2018-08" db="EMBL/GenBank/DDBJ databases">
        <title>Verrucosispora craniellae sp. nov., isolated from a marine sponge in the South China Sea.</title>
        <authorList>
            <person name="Li L."/>
            <person name="Lin H.W."/>
        </authorList>
    </citation>
    <scope>NUCLEOTIDE SEQUENCE [LARGE SCALE GENOMIC DNA]</scope>
    <source>
        <strain evidence="4 5">LHW63014</strain>
    </source>
</reference>
<feature type="domain" description="Cysteinyl-tRNA ligase anticodon binding" evidence="2">
    <location>
        <begin position="175"/>
        <end position="224"/>
    </location>
</feature>
<dbReference type="OrthoDB" id="5145029at2"/>
<organism evidence="4 5">
    <name type="scientific">Micromonospora craniellae</name>
    <dbReference type="NCBI Taxonomy" id="2294034"/>
    <lineage>
        <taxon>Bacteria</taxon>
        <taxon>Bacillati</taxon>
        <taxon>Actinomycetota</taxon>
        <taxon>Actinomycetes</taxon>
        <taxon>Micromonosporales</taxon>
        <taxon>Micromonosporaceae</taxon>
        <taxon>Micromonospora</taxon>
    </lineage>
</organism>
<evidence type="ECO:0000259" key="2">
    <source>
        <dbReference type="Pfam" id="PF23493"/>
    </source>
</evidence>
<dbReference type="Pfam" id="PF23494">
    <property type="entry name" value="bPH_10"/>
    <property type="match status" value="1"/>
</dbReference>
<accession>A0A372FXD2</accession>
<evidence type="ECO:0000313" key="4">
    <source>
        <dbReference type="EMBL" id="RFS45368.1"/>
    </source>
</evidence>
<keyword evidence="1" id="KW-0812">Transmembrane</keyword>
<feature type="domain" description="YqeB PH" evidence="3">
    <location>
        <begin position="8"/>
        <end position="158"/>
    </location>
</feature>
<dbReference type="InterPro" id="IPR057798">
    <property type="entry name" value="PH_YqeB"/>
</dbReference>
<protein>
    <submittedName>
        <fullName evidence="4">Uncharacterized protein</fullName>
    </submittedName>
</protein>
<feature type="transmembrane region" description="Helical" evidence="1">
    <location>
        <begin position="20"/>
        <end position="44"/>
    </location>
</feature>
<evidence type="ECO:0000256" key="1">
    <source>
        <dbReference type="SAM" id="Phobius"/>
    </source>
</evidence>
<dbReference type="AlphaFoldDB" id="A0A372FXD2"/>
<comment type="caution">
    <text evidence="4">The sequence shown here is derived from an EMBL/GenBank/DDBJ whole genome shotgun (WGS) entry which is preliminary data.</text>
</comment>
<gene>
    <name evidence="4" type="ORF">D0Q02_17045</name>
</gene>
<dbReference type="InterPro" id="IPR056411">
    <property type="entry name" value="CysS_C"/>
</dbReference>
<name>A0A372FXD2_9ACTN</name>
<keyword evidence="1" id="KW-1133">Transmembrane helix</keyword>
<dbReference type="Pfam" id="PF23493">
    <property type="entry name" value="CysS_C"/>
    <property type="match status" value="1"/>
</dbReference>
<feature type="transmembrane region" description="Helical" evidence="1">
    <location>
        <begin position="65"/>
        <end position="86"/>
    </location>
</feature>